<reference evidence="2 3" key="1">
    <citation type="journal article" date="2023" name="J. Hered.">
        <title>Chromosome-level genome of the wood stork (Mycteria americana) provides insight into avian chromosome evolution.</title>
        <authorList>
            <person name="Flamio R. Jr."/>
            <person name="Ramstad K.M."/>
        </authorList>
    </citation>
    <scope>NUCLEOTIDE SEQUENCE [LARGE SCALE GENOMIC DNA]</scope>
    <source>
        <strain evidence="2">JAX WOST 10</strain>
    </source>
</reference>
<evidence type="ECO:0000256" key="1">
    <source>
        <dbReference type="SAM" id="MobiDB-lite"/>
    </source>
</evidence>
<accession>A0AAN7S291</accession>
<dbReference type="AlphaFoldDB" id="A0AAN7S291"/>
<evidence type="ECO:0000313" key="2">
    <source>
        <dbReference type="EMBL" id="KAK4825767.1"/>
    </source>
</evidence>
<dbReference type="Proteomes" id="UP001333110">
    <property type="component" value="Unassembled WGS sequence"/>
</dbReference>
<organism evidence="2 3">
    <name type="scientific">Mycteria americana</name>
    <name type="common">Wood stork</name>
    <dbReference type="NCBI Taxonomy" id="33587"/>
    <lineage>
        <taxon>Eukaryota</taxon>
        <taxon>Metazoa</taxon>
        <taxon>Chordata</taxon>
        <taxon>Craniata</taxon>
        <taxon>Vertebrata</taxon>
        <taxon>Euteleostomi</taxon>
        <taxon>Archelosauria</taxon>
        <taxon>Archosauria</taxon>
        <taxon>Dinosauria</taxon>
        <taxon>Saurischia</taxon>
        <taxon>Theropoda</taxon>
        <taxon>Coelurosauria</taxon>
        <taxon>Aves</taxon>
        <taxon>Neognathae</taxon>
        <taxon>Neoaves</taxon>
        <taxon>Aequornithes</taxon>
        <taxon>Ciconiiformes</taxon>
        <taxon>Ciconiidae</taxon>
        <taxon>Mycteria</taxon>
    </lineage>
</organism>
<keyword evidence="3" id="KW-1185">Reference proteome</keyword>
<proteinExistence type="predicted"/>
<name>A0AAN7S291_MYCAM</name>
<gene>
    <name evidence="2" type="ORF">QYF61_002330</name>
</gene>
<dbReference type="EMBL" id="JAUNZN010000002">
    <property type="protein sequence ID" value="KAK4825767.1"/>
    <property type="molecule type" value="Genomic_DNA"/>
</dbReference>
<sequence>MDCKTGTGGAQSLPLEDQVHDHLRNLNIPKSMGPDEMHPRVLRELADVVAKPLSMIPEKSQQSVNKVAGQTVPLSRCRDSTNHAALLSRDRPLSVHKPSGNRKDSPISQPTEWDETVVKHRNRLPREVVGAPSLETFKARLDGALSNLIQLKVSLLNAGGLD</sequence>
<evidence type="ECO:0000313" key="3">
    <source>
        <dbReference type="Proteomes" id="UP001333110"/>
    </source>
</evidence>
<comment type="caution">
    <text evidence="2">The sequence shown here is derived from an EMBL/GenBank/DDBJ whole genome shotgun (WGS) entry which is preliminary data.</text>
</comment>
<protein>
    <submittedName>
        <fullName evidence="2">Uncharacterized protein</fullName>
    </submittedName>
</protein>
<feature type="region of interest" description="Disordered" evidence="1">
    <location>
        <begin position="83"/>
        <end position="110"/>
    </location>
</feature>